<dbReference type="InterPro" id="IPR052159">
    <property type="entry name" value="Competence_DNA_uptake"/>
</dbReference>
<dbReference type="InterPro" id="IPR035681">
    <property type="entry name" value="ComA-like_MBL"/>
</dbReference>
<dbReference type="SUPFAM" id="SSF56281">
    <property type="entry name" value="Metallo-hydrolase/oxidoreductase"/>
    <property type="match status" value="1"/>
</dbReference>
<dbReference type="InterPro" id="IPR036866">
    <property type="entry name" value="RibonucZ/Hydroxyglut_hydro"/>
</dbReference>
<evidence type="ECO:0000313" key="2">
    <source>
        <dbReference type="EMBL" id="KXK26690.1"/>
    </source>
</evidence>
<dbReference type="Pfam" id="PF00753">
    <property type="entry name" value="Lactamase_B"/>
    <property type="match status" value="1"/>
</dbReference>
<evidence type="ECO:0000313" key="3">
    <source>
        <dbReference type="Proteomes" id="UP000070457"/>
    </source>
</evidence>
<comment type="caution">
    <text evidence="2">The sequence shown here is derived from an EMBL/GenBank/DDBJ whole genome shotgun (WGS) entry which is preliminary data.</text>
</comment>
<dbReference type="CDD" id="cd07731">
    <property type="entry name" value="ComA-like_MBL-fold"/>
    <property type="match status" value="1"/>
</dbReference>
<sequence>MPMLKRLIFIIVCLALLALPLRVSLSSYLEIYFLDIGQGDAIYLRTPDGVDVLIDAGPDATVLQELGAVMPVWDREIDYVMLSHPDLDHLGGMLDVADRYTVKTFIWNSSDHDSALFKLFQTETLGSRQTLWEGDVLYFGCCVSFAVHWPDRTTYSRYSSNNASISGIVRYGSFSLFTGGDIEKDAERALVRSDLPDIDVLKVSHHGSRTSTMPDFLADTAPEVAIIQSGRDNRFGHPHQEVLNNLDIAGVQVFRTDLQGRIHLKSDGHGYSISRD</sequence>
<dbReference type="PANTHER" id="PTHR30619:SF1">
    <property type="entry name" value="RECOMBINATION PROTEIN 2"/>
    <property type="match status" value="1"/>
</dbReference>
<dbReference type="PANTHER" id="PTHR30619">
    <property type="entry name" value="DNA INTERNALIZATION/COMPETENCE PROTEIN COMEC/REC2"/>
    <property type="match status" value="1"/>
</dbReference>
<reference evidence="2 3" key="1">
    <citation type="submission" date="2015-02" db="EMBL/GenBank/DDBJ databases">
        <title>Improved understanding of the partial-nitritation anammox process through 23 genomes representing the majority of the microbial community.</title>
        <authorList>
            <person name="Speth D.R."/>
            <person name="In T Zandt M."/>
            <person name="Guerrero Cruz S."/>
            <person name="Jetten M.S."/>
            <person name="Dutilh B.E."/>
        </authorList>
    </citation>
    <scope>NUCLEOTIDE SEQUENCE [LARGE SCALE GENOMIC DNA]</scope>
    <source>
        <strain evidence="2">OLB20</strain>
    </source>
</reference>
<organism evidence="2 3">
    <name type="scientific">candidate division WS6 bacterium OLB20</name>
    <dbReference type="NCBI Taxonomy" id="1617426"/>
    <lineage>
        <taxon>Bacteria</taxon>
        <taxon>Candidatus Dojkabacteria</taxon>
    </lineage>
</organism>
<feature type="domain" description="Metallo-beta-lactamase" evidence="1">
    <location>
        <begin position="38"/>
        <end position="231"/>
    </location>
</feature>
<name>A0A136LYE9_9BACT</name>
<evidence type="ECO:0000259" key="1">
    <source>
        <dbReference type="SMART" id="SM00849"/>
    </source>
</evidence>
<dbReference type="STRING" id="1617426.TR69_WS6001000702"/>
<dbReference type="SMART" id="SM00849">
    <property type="entry name" value="Lactamase_B"/>
    <property type="match status" value="1"/>
</dbReference>
<dbReference type="InterPro" id="IPR001279">
    <property type="entry name" value="Metallo-B-lactamas"/>
</dbReference>
<dbReference type="Gene3D" id="3.60.15.10">
    <property type="entry name" value="Ribonuclease Z/Hydroxyacylglutathione hydrolase-like"/>
    <property type="match status" value="1"/>
</dbReference>
<proteinExistence type="predicted"/>
<dbReference type="EMBL" id="JYNZ01000003">
    <property type="protein sequence ID" value="KXK26690.1"/>
    <property type="molecule type" value="Genomic_DNA"/>
</dbReference>
<dbReference type="AlphaFoldDB" id="A0A136LYE9"/>
<dbReference type="Proteomes" id="UP000070457">
    <property type="component" value="Unassembled WGS sequence"/>
</dbReference>
<accession>A0A136LYE9</accession>
<protein>
    <submittedName>
        <fullName evidence="2">ComEC family competence protein</fullName>
    </submittedName>
</protein>
<gene>
    <name evidence="2" type="ORF">TR69_WS6001000702</name>
</gene>